<gene>
    <name evidence="1" type="ORF">SAMN02746011_00930</name>
</gene>
<dbReference type="AlphaFoldDB" id="A0A1T4L187"/>
<accession>A0A1T4L187</accession>
<reference evidence="2" key="1">
    <citation type="submission" date="2017-02" db="EMBL/GenBank/DDBJ databases">
        <authorList>
            <person name="Varghese N."/>
            <person name="Submissions S."/>
        </authorList>
    </citation>
    <scope>NUCLEOTIDE SEQUENCE [LARGE SCALE GENOMIC DNA]</scope>
    <source>
        <strain evidence="2">DSM 15739</strain>
    </source>
</reference>
<name>A0A1T4L187_9LACT</name>
<organism evidence="1 2">
    <name type="scientific">Globicatella sulfidifaciens DSM 15739</name>
    <dbReference type="NCBI Taxonomy" id="1121925"/>
    <lineage>
        <taxon>Bacteria</taxon>
        <taxon>Bacillati</taxon>
        <taxon>Bacillota</taxon>
        <taxon>Bacilli</taxon>
        <taxon>Lactobacillales</taxon>
        <taxon>Aerococcaceae</taxon>
        <taxon>Globicatella</taxon>
    </lineage>
</organism>
<proteinExistence type="predicted"/>
<dbReference type="Proteomes" id="UP000189941">
    <property type="component" value="Unassembled WGS sequence"/>
</dbReference>
<sequence length="48" mass="5506">MTEKTGNIGFEEDRDEYEAENIIWVPKEANSLPALKEKLVENFGHLLS</sequence>
<dbReference type="OrthoDB" id="9814572at2"/>
<dbReference type="EMBL" id="FUWO01000006">
    <property type="protein sequence ID" value="SJZ48469.1"/>
    <property type="molecule type" value="Genomic_DNA"/>
</dbReference>
<evidence type="ECO:0000313" key="2">
    <source>
        <dbReference type="Proteomes" id="UP000189941"/>
    </source>
</evidence>
<dbReference type="RefSeq" id="WP_159443861.1">
    <property type="nucleotide sequence ID" value="NZ_FUWO01000006.1"/>
</dbReference>
<evidence type="ECO:0000313" key="1">
    <source>
        <dbReference type="EMBL" id="SJZ48469.1"/>
    </source>
</evidence>
<keyword evidence="2" id="KW-1185">Reference proteome</keyword>
<protein>
    <submittedName>
        <fullName evidence="1">Uncharacterized protein</fullName>
    </submittedName>
</protein>
<dbReference type="STRING" id="1121925.SAMN02746011_00930"/>